<dbReference type="RefSeq" id="WP_281877913.1">
    <property type="nucleotide sequence ID" value="NZ_AP026978.1"/>
</dbReference>
<comment type="cofactor">
    <cofactor evidence="6">
        <name>Mg(2+)</name>
        <dbReference type="ChEBI" id="CHEBI:18420"/>
    </cofactor>
</comment>
<evidence type="ECO:0000256" key="1">
    <source>
        <dbReference type="ARBA" id="ARBA00004496"/>
    </source>
</evidence>
<reference evidence="7 8" key="1">
    <citation type="submission" date="2022-11" db="EMBL/GenBank/DDBJ databases">
        <title>Genome Sequencing of Nocardia sp. ON39_IFM12276 and assembly.</title>
        <authorList>
            <person name="Shimojima M."/>
            <person name="Toyokawa M."/>
            <person name="Uesaka K."/>
        </authorList>
    </citation>
    <scope>NUCLEOTIDE SEQUENCE [LARGE SCALE GENOMIC DNA]</scope>
    <source>
        <strain evidence="7 8">IFM 12276</strain>
    </source>
</reference>
<keyword evidence="6" id="KW-0227">DNA damage</keyword>
<comment type="similarity">
    <text evidence="6">Belongs to the endonuclease V family.</text>
</comment>
<dbReference type="GO" id="GO:0004519">
    <property type="term" value="F:endonuclease activity"/>
    <property type="evidence" value="ECO:0007669"/>
    <property type="project" value="UniProtKB-KW"/>
</dbReference>
<keyword evidence="2 6" id="KW-0963">Cytoplasm</keyword>
<dbReference type="InterPro" id="IPR007581">
    <property type="entry name" value="Endonuclease-V"/>
</dbReference>
<dbReference type="PANTHER" id="PTHR28511">
    <property type="entry name" value="ENDONUCLEASE V"/>
    <property type="match status" value="1"/>
</dbReference>
<comment type="catalytic activity">
    <reaction evidence="6">
        <text>Endonucleolytic cleavage at apurinic or apyrimidinic sites to products with a 5'-phosphate.</text>
        <dbReference type="EC" id="3.1.21.7"/>
    </reaction>
</comment>
<keyword evidence="6" id="KW-0479">Metal-binding</keyword>
<keyword evidence="4 6" id="KW-0255">Endonuclease</keyword>
<dbReference type="CDD" id="cd06559">
    <property type="entry name" value="Endonuclease_V"/>
    <property type="match status" value="1"/>
</dbReference>
<organism evidence="7 8">
    <name type="scientific">Nocardia sputorum</name>
    <dbReference type="NCBI Taxonomy" id="2984338"/>
    <lineage>
        <taxon>Bacteria</taxon>
        <taxon>Bacillati</taxon>
        <taxon>Actinomycetota</taxon>
        <taxon>Actinomycetes</taxon>
        <taxon>Mycobacteriales</taxon>
        <taxon>Nocardiaceae</taxon>
        <taxon>Nocardia</taxon>
    </lineage>
</organism>
<evidence type="ECO:0000313" key="8">
    <source>
        <dbReference type="Proteomes" id="UP001317870"/>
    </source>
</evidence>
<keyword evidence="8" id="KW-1185">Reference proteome</keyword>
<sequence length="233" mass="24409">MSWFPPLDPASWPTTAEAAMAMQDELRPLVSERTPPGAQFRTVAGLDSAYDHTGAVAAAVVVLAAGTLRPVSSAVAHGVAAFPYVPGLLAFREIPATLAALEKLDAAPDLLVCDGQGLAHPRRFGLACHLGLLTGVPTIGVAKTVWGDYVEPGPERGAATDITLDAAVVGRALRTRTGVKPVFVSVGHRIDLDTACAQVLALTPRYRLPETTRHADQLCRAALRTADYSGSTP</sequence>
<dbReference type="Gene3D" id="3.30.2170.10">
    <property type="entry name" value="archaeoglobus fulgidus dsm 4304 superfamily"/>
    <property type="match status" value="1"/>
</dbReference>
<evidence type="ECO:0000256" key="6">
    <source>
        <dbReference type="HAMAP-Rule" id="MF_00801"/>
    </source>
</evidence>
<feature type="site" description="Interaction with target DNA" evidence="6">
    <location>
        <position position="84"/>
    </location>
</feature>
<feature type="binding site" evidence="6">
    <location>
        <position position="114"/>
    </location>
    <ligand>
        <name>Mg(2+)</name>
        <dbReference type="ChEBI" id="CHEBI:18420"/>
    </ligand>
</feature>
<protein>
    <recommendedName>
        <fullName evidence="6">Endonuclease V</fullName>
        <ecNumber evidence="6">3.1.21.7</ecNumber>
    </recommendedName>
    <alternativeName>
        <fullName evidence="6">Deoxyinosine 3'endonuclease</fullName>
    </alternativeName>
    <alternativeName>
        <fullName evidence="6">Deoxyribonuclease V</fullName>
        <shortName evidence="6">DNase V</shortName>
    </alternativeName>
</protein>
<evidence type="ECO:0000256" key="2">
    <source>
        <dbReference type="ARBA" id="ARBA00022490"/>
    </source>
</evidence>
<feature type="binding site" evidence="6">
    <location>
        <position position="47"/>
    </location>
    <ligand>
        <name>Mg(2+)</name>
        <dbReference type="ChEBI" id="CHEBI:18420"/>
    </ligand>
</feature>
<dbReference type="Proteomes" id="UP001317870">
    <property type="component" value="Chromosome"/>
</dbReference>
<comment type="subcellular location">
    <subcellularLocation>
        <location evidence="1 6">Cytoplasm</location>
    </subcellularLocation>
</comment>
<evidence type="ECO:0000313" key="7">
    <source>
        <dbReference type="EMBL" id="BDT97949.1"/>
    </source>
</evidence>
<keyword evidence="5 6" id="KW-0378">Hydrolase</keyword>
<evidence type="ECO:0000256" key="4">
    <source>
        <dbReference type="ARBA" id="ARBA00022759"/>
    </source>
</evidence>
<accession>A0ABN6TYC3</accession>
<keyword evidence="6" id="KW-0234">DNA repair</keyword>
<comment type="function">
    <text evidence="6">DNA repair enzyme involved in the repair of deaminated bases. Selectively cleaves double-stranded DNA at the second phosphodiester bond 3' to a deoxyinosine leaving behind the intact lesion on the nicked DNA.</text>
</comment>
<gene>
    <name evidence="6 7" type="primary">nfi</name>
    <name evidence="7" type="ORF">IFM12276_09780</name>
</gene>
<dbReference type="EC" id="3.1.21.7" evidence="6"/>
<name>A0ABN6TYC3_9NOCA</name>
<keyword evidence="6" id="KW-0460">Magnesium</keyword>
<dbReference type="EMBL" id="AP026978">
    <property type="protein sequence ID" value="BDT97949.1"/>
    <property type="molecule type" value="Genomic_DNA"/>
</dbReference>
<keyword evidence="3 6" id="KW-0540">Nuclease</keyword>
<evidence type="ECO:0000256" key="3">
    <source>
        <dbReference type="ARBA" id="ARBA00022722"/>
    </source>
</evidence>
<proteinExistence type="inferred from homology"/>
<evidence type="ECO:0000256" key="5">
    <source>
        <dbReference type="ARBA" id="ARBA00022801"/>
    </source>
</evidence>
<dbReference type="Pfam" id="PF04493">
    <property type="entry name" value="Endonuclease_5"/>
    <property type="match status" value="1"/>
</dbReference>
<dbReference type="PANTHER" id="PTHR28511:SF1">
    <property type="entry name" value="ENDONUCLEASE V"/>
    <property type="match status" value="1"/>
</dbReference>
<dbReference type="HAMAP" id="MF_00801">
    <property type="entry name" value="Endonuclease_5"/>
    <property type="match status" value="1"/>
</dbReference>